<dbReference type="InterPro" id="IPR023213">
    <property type="entry name" value="CAT-like_dom_sf"/>
</dbReference>
<keyword evidence="14" id="KW-1185">Reference proteome</keyword>
<protein>
    <recommendedName>
        <fullName evidence="9">Dihydrolipoamide acetyltransferase component of pyruvate dehydrogenase complex</fullName>
        <ecNumber evidence="9">2.3.1.-</ecNumber>
    </recommendedName>
</protein>
<evidence type="ECO:0000259" key="11">
    <source>
        <dbReference type="PROSITE" id="PS50968"/>
    </source>
</evidence>
<feature type="compositionally biased region" description="Pro residues" evidence="10">
    <location>
        <begin position="168"/>
        <end position="182"/>
    </location>
</feature>
<feature type="compositionally biased region" description="Basic and acidic residues" evidence="10">
    <location>
        <begin position="310"/>
        <end position="320"/>
    </location>
</feature>
<dbReference type="GO" id="GO:0045333">
    <property type="term" value="P:cellular respiration"/>
    <property type="evidence" value="ECO:0007669"/>
    <property type="project" value="UniProtKB-ARBA"/>
</dbReference>
<dbReference type="STRING" id="105984.A0A427XM35"/>
<dbReference type="InterPro" id="IPR001078">
    <property type="entry name" value="2-oxoacid_DH_actylTfrase"/>
</dbReference>
<dbReference type="RefSeq" id="XP_028475035.1">
    <property type="nucleotide sequence ID" value="XM_028624867.1"/>
</dbReference>
<keyword evidence="8 9" id="KW-0012">Acyltransferase</keyword>
<comment type="caution">
    <text evidence="13">The sequence shown here is derived from an EMBL/GenBank/DDBJ whole genome shotgun (WGS) entry which is preliminary data.</text>
</comment>
<evidence type="ECO:0000256" key="8">
    <source>
        <dbReference type="ARBA" id="ARBA00023315"/>
    </source>
</evidence>
<evidence type="ECO:0000313" key="13">
    <source>
        <dbReference type="EMBL" id="RSH79926.1"/>
    </source>
</evidence>
<dbReference type="InterPro" id="IPR011053">
    <property type="entry name" value="Single_hybrid_motif"/>
</dbReference>
<dbReference type="AlphaFoldDB" id="A0A427XM35"/>
<dbReference type="GO" id="GO:0016407">
    <property type="term" value="F:acetyltransferase activity"/>
    <property type="evidence" value="ECO:0007669"/>
    <property type="project" value="TreeGrafter"/>
</dbReference>
<keyword evidence="4 9" id="KW-0808">Transferase</keyword>
<dbReference type="Gene3D" id="2.40.50.100">
    <property type="match status" value="1"/>
</dbReference>
<dbReference type="Gene3D" id="4.10.320.10">
    <property type="entry name" value="E3-binding domain"/>
    <property type="match status" value="1"/>
</dbReference>
<feature type="compositionally biased region" description="Acidic residues" evidence="10">
    <location>
        <begin position="140"/>
        <end position="149"/>
    </location>
</feature>
<dbReference type="PROSITE" id="PS00189">
    <property type="entry name" value="LIPOYL"/>
    <property type="match status" value="1"/>
</dbReference>
<evidence type="ECO:0000256" key="4">
    <source>
        <dbReference type="ARBA" id="ARBA00022679"/>
    </source>
</evidence>
<dbReference type="InterPro" id="IPR050743">
    <property type="entry name" value="2-oxoacid_DH_E2_comp"/>
</dbReference>
<dbReference type="SUPFAM" id="SSF51230">
    <property type="entry name" value="Single hybrid motif"/>
    <property type="match status" value="1"/>
</dbReference>
<keyword evidence="7" id="KW-0496">Mitochondrion</keyword>
<dbReference type="Pfam" id="PF00364">
    <property type="entry name" value="Biotin_lipoyl"/>
    <property type="match status" value="1"/>
</dbReference>
<dbReference type="Gene3D" id="3.30.559.10">
    <property type="entry name" value="Chloramphenicol acetyltransferase-like domain"/>
    <property type="match status" value="1"/>
</dbReference>
<dbReference type="GeneID" id="39594137"/>
<dbReference type="SUPFAM" id="SSF52777">
    <property type="entry name" value="CoA-dependent acyltransferases"/>
    <property type="match status" value="1"/>
</dbReference>
<evidence type="ECO:0000256" key="7">
    <source>
        <dbReference type="ARBA" id="ARBA00023128"/>
    </source>
</evidence>
<feature type="compositionally biased region" description="Basic and acidic residues" evidence="10">
    <location>
        <begin position="192"/>
        <end position="203"/>
    </location>
</feature>
<feature type="compositionally biased region" description="Low complexity" evidence="10">
    <location>
        <begin position="275"/>
        <end position="308"/>
    </location>
</feature>
<dbReference type="SUPFAM" id="SSF47005">
    <property type="entry name" value="Peripheral subunit-binding domain of 2-oxo acid dehydrogenase complex"/>
    <property type="match status" value="1"/>
</dbReference>
<feature type="region of interest" description="Disordered" evidence="10">
    <location>
        <begin position="273"/>
        <end position="320"/>
    </location>
</feature>
<dbReference type="PROSITE" id="PS51826">
    <property type="entry name" value="PSBD"/>
    <property type="match status" value="1"/>
</dbReference>
<evidence type="ECO:0000256" key="3">
    <source>
        <dbReference type="ARBA" id="ARBA00007317"/>
    </source>
</evidence>
<comment type="cofactor">
    <cofactor evidence="1 9">
        <name>(R)-lipoate</name>
        <dbReference type="ChEBI" id="CHEBI:83088"/>
    </cofactor>
</comment>
<evidence type="ECO:0000313" key="14">
    <source>
        <dbReference type="Proteomes" id="UP000279236"/>
    </source>
</evidence>
<accession>A0A427XM35</accession>
<dbReference type="Proteomes" id="UP000279236">
    <property type="component" value="Unassembled WGS sequence"/>
</dbReference>
<feature type="domain" description="Lipoyl-binding" evidence="11">
    <location>
        <begin position="59"/>
        <end position="134"/>
    </location>
</feature>
<dbReference type="Pfam" id="PF02817">
    <property type="entry name" value="E3_binding"/>
    <property type="match status" value="1"/>
</dbReference>
<evidence type="ECO:0000259" key="12">
    <source>
        <dbReference type="PROSITE" id="PS51826"/>
    </source>
</evidence>
<proteinExistence type="inferred from homology"/>
<dbReference type="EC" id="2.3.1.-" evidence="9"/>
<dbReference type="InterPro" id="IPR000089">
    <property type="entry name" value="Biotin_lipoyl"/>
</dbReference>
<feature type="region of interest" description="Disordered" evidence="10">
    <location>
        <begin position="140"/>
        <end position="229"/>
    </location>
</feature>
<feature type="domain" description="Peripheral subunit-binding (PSBD)" evidence="12">
    <location>
        <begin position="237"/>
        <end position="274"/>
    </location>
</feature>
<evidence type="ECO:0000256" key="2">
    <source>
        <dbReference type="ARBA" id="ARBA00004305"/>
    </source>
</evidence>
<dbReference type="GO" id="GO:0031405">
    <property type="term" value="F:lipoic acid binding"/>
    <property type="evidence" value="ECO:0007669"/>
    <property type="project" value="TreeGrafter"/>
</dbReference>
<sequence>MSRIAAACARAARHTRPRAPRLSTPVLSLASASRALPRHVSLAPSGTRAFHASSRSLGLFHFKLHDIGEGITEVEMIKWHVKVGDVIEEFDSLCEVQSDKSVVEITSPHAGKVAKLNADVGKVIKVGMTLCELETDAVDEAEAEAEAAPEPEAATPPPPPPPRREAAPPTPAPAPPSPPAAAAPPKRAPRPHPLDDTAVRFEGEASVLPQAPKRQMKIPDSVEARREGGGQVKRIVKASPAVRALAGRLGVELEDATPTGDGGRVTREDLERLAAEGSAASSSSAPAPTPSASAPRPAAAPRQSSAAPVDRGENVERMEMGRTRKVMYKAMGSMGSVPHFGYAHTLDLTNLLPLMKAANAPRSEPSGYIASDVPGSLVHPAPVPEREKTSLLAFLVKALSLALEEHPIMRARVREQGEQRWLDVSRDANIGIAVSDPKLGLLTPSLPALDPSSSVATIAGELSALRARAARPGPLPHITLSSVGGLGEARGAMPVLPPGGGLAIAAVGRAAWEMEWALRGGDKTRGKDQFGLSGVWGVEPGQVEKAGPRAVLRCPVGWSGDHRVLEGAELIAFTETWKRFVEEPWRWMEV</sequence>
<evidence type="ECO:0000256" key="1">
    <source>
        <dbReference type="ARBA" id="ARBA00001938"/>
    </source>
</evidence>
<dbReference type="GO" id="GO:0005759">
    <property type="term" value="C:mitochondrial matrix"/>
    <property type="evidence" value="ECO:0007669"/>
    <property type="project" value="UniProtKB-SubCell"/>
</dbReference>
<keyword evidence="5 9" id="KW-0450">Lipoyl</keyword>
<comment type="subcellular location">
    <subcellularLocation>
        <location evidence="2">Mitochondrion matrix</location>
    </subcellularLocation>
</comment>
<dbReference type="InterPro" id="IPR004167">
    <property type="entry name" value="PSBD"/>
</dbReference>
<reference evidence="13 14" key="1">
    <citation type="submission" date="2018-11" db="EMBL/GenBank/DDBJ databases">
        <title>Genome sequence of Apiotrichum porosum DSM 27194.</title>
        <authorList>
            <person name="Aliyu H."/>
            <person name="Gorte O."/>
            <person name="Ochsenreither K."/>
        </authorList>
    </citation>
    <scope>NUCLEOTIDE SEQUENCE [LARGE SCALE GENOMIC DNA]</scope>
    <source>
        <strain evidence="13 14">DSM 27194</strain>
    </source>
</reference>
<evidence type="ECO:0000256" key="5">
    <source>
        <dbReference type="ARBA" id="ARBA00022823"/>
    </source>
</evidence>
<dbReference type="Pfam" id="PF00198">
    <property type="entry name" value="2-oxoacid_dh"/>
    <property type="match status" value="1"/>
</dbReference>
<name>A0A427XM35_9TREE</name>
<dbReference type="PANTHER" id="PTHR43178">
    <property type="entry name" value="DIHYDROLIPOAMIDE ACETYLTRANSFERASE COMPONENT OF PYRUVATE DEHYDROGENASE COMPLEX"/>
    <property type="match status" value="1"/>
</dbReference>
<gene>
    <name evidence="13" type="ORF">EHS24_009594</name>
</gene>
<dbReference type="InterPro" id="IPR003016">
    <property type="entry name" value="2-oxoA_DH_lipoyl-BS"/>
</dbReference>
<dbReference type="EMBL" id="RSCE01000009">
    <property type="protein sequence ID" value="RSH79926.1"/>
    <property type="molecule type" value="Genomic_DNA"/>
</dbReference>
<dbReference type="OrthoDB" id="15567at2759"/>
<evidence type="ECO:0000256" key="6">
    <source>
        <dbReference type="ARBA" id="ARBA00022946"/>
    </source>
</evidence>
<keyword evidence="6" id="KW-0809">Transit peptide</keyword>
<dbReference type="PANTHER" id="PTHR43178:SF5">
    <property type="entry name" value="LIPOAMIDE ACYLTRANSFERASE COMPONENT OF BRANCHED-CHAIN ALPHA-KETO ACID DEHYDROGENASE COMPLEX, MITOCHONDRIAL"/>
    <property type="match status" value="1"/>
</dbReference>
<dbReference type="PROSITE" id="PS50968">
    <property type="entry name" value="BIOTINYL_LIPOYL"/>
    <property type="match status" value="1"/>
</dbReference>
<dbReference type="InterPro" id="IPR036625">
    <property type="entry name" value="E3-bd_dom_sf"/>
</dbReference>
<dbReference type="FunFam" id="2.40.50.100:FF:000013">
    <property type="entry name" value="Dihydrolipoamide acetyltransferase component of pyruvate dehydrogenase complex"/>
    <property type="match status" value="1"/>
</dbReference>
<dbReference type="CDD" id="cd06849">
    <property type="entry name" value="lipoyl_domain"/>
    <property type="match status" value="1"/>
</dbReference>
<organism evidence="13 14">
    <name type="scientific">Apiotrichum porosum</name>
    <dbReference type="NCBI Taxonomy" id="105984"/>
    <lineage>
        <taxon>Eukaryota</taxon>
        <taxon>Fungi</taxon>
        <taxon>Dikarya</taxon>
        <taxon>Basidiomycota</taxon>
        <taxon>Agaricomycotina</taxon>
        <taxon>Tremellomycetes</taxon>
        <taxon>Trichosporonales</taxon>
        <taxon>Trichosporonaceae</taxon>
        <taxon>Apiotrichum</taxon>
    </lineage>
</organism>
<evidence type="ECO:0000256" key="9">
    <source>
        <dbReference type="RuleBase" id="RU003423"/>
    </source>
</evidence>
<comment type="similarity">
    <text evidence="3 9">Belongs to the 2-oxoacid dehydrogenase family.</text>
</comment>
<evidence type="ECO:0000256" key="10">
    <source>
        <dbReference type="SAM" id="MobiDB-lite"/>
    </source>
</evidence>